<sequence length="46" mass="5446">MLTRQMPLSTGWTTGNRSRARQHQTPDISPERKPTEMKRGLYVYLR</sequence>
<feature type="compositionally biased region" description="Polar residues" evidence="1">
    <location>
        <begin position="1"/>
        <end position="27"/>
    </location>
</feature>
<protein>
    <submittedName>
        <fullName evidence="2">Uncharacterized protein</fullName>
    </submittedName>
</protein>
<feature type="compositionally biased region" description="Basic and acidic residues" evidence="1">
    <location>
        <begin position="29"/>
        <end position="39"/>
    </location>
</feature>
<reference evidence="2" key="1">
    <citation type="journal article" date="2015" name="Proc. Natl. Acad. Sci. U.S.A.">
        <title>Networks of energetic and metabolic interactions define dynamics in microbial communities.</title>
        <authorList>
            <person name="Embree M."/>
            <person name="Liu J.K."/>
            <person name="Al-Bassam M.M."/>
            <person name="Zengler K."/>
        </authorList>
    </citation>
    <scope>NUCLEOTIDE SEQUENCE</scope>
</reference>
<accession>A0A0W8F3U2</accession>
<dbReference type="EMBL" id="LNQE01001551">
    <property type="protein sequence ID" value="KUG15532.1"/>
    <property type="molecule type" value="Genomic_DNA"/>
</dbReference>
<comment type="caution">
    <text evidence="2">The sequence shown here is derived from an EMBL/GenBank/DDBJ whole genome shotgun (WGS) entry which is preliminary data.</text>
</comment>
<name>A0A0W8F3U2_9ZZZZ</name>
<feature type="region of interest" description="Disordered" evidence="1">
    <location>
        <begin position="1"/>
        <end position="40"/>
    </location>
</feature>
<evidence type="ECO:0000313" key="2">
    <source>
        <dbReference type="EMBL" id="KUG15532.1"/>
    </source>
</evidence>
<gene>
    <name evidence="2" type="ORF">ASZ90_014812</name>
</gene>
<organism evidence="2">
    <name type="scientific">hydrocarbon metagenome</name>
    <dbReference type="NCBI Taxonomy" id="938273"/>
    <lineage>
        <taxon>unclassified sequences</taxon>
        <taxon>metagenomes</taxon>
        <taxon>ecological metagenomes</taxon>
    </lineage>
</organism>
<dbReference type="AlphaFoldDB" id="A0A0W8F3U2"/>
<proteinExistence type="predicted"/>
<evidence type="ECO:0000256" key="1">
    <source>
        <dbReference type="SAM" id="MobiDB-lite"/>
    </source>
</evidence>